<organism evidence="1 2">
    <name type="scientific">Staphylococcus aureus</name>
    <dbReference type="NCBI Taxonomy" id="1280"/>
    <lineage>
        <taxon>Bacteria</taxon>
        <taxon>Bacillati</taxon>
        <taxon>Bacillota</taxon>
        <taxon>Bacilli</taxon>
        <taxon>Bacillales</taxon>
        <taxon>Staphylococcaceae</taxon>
        <taxon>Staphylococcus</taxon>
    </lineage>
</organism>
<protein>
    <submittedName>
        <fullName evidence="1">Phage protein</fullName>
    </submittedName>
</protein>
<accession>A0A380EF09</accession>
<sequence length="46" mass="5327">MTLQQKILSHFATYDNFNSDDVVEVFGISKTHAKSTLSRLKKKRKD</sequence>
<dbReference type="AlphaFoldDB" id="A0A380EF09"/>
<proteinExistence type="predicted"/>
<gene>
    <name evidence="1" type="ORF">NCTC10702_00576</name>
</gene>
<evidence type="ECO:0000313" key="1">
    <source>
        <dbReference type="EMBL" id="SUL31740.1"/>
    </source>
</evidence>
<name>A0A380EF09_STAAU</name>
<dbReference type="Proteomes" id="UP000254116">
    <property type="component" value="Unassembled WGS sequence"/>
</dbReference>
<reference evidence="1 2" key="1">
    <citation type="submission" date="2018-06" db="EMBL/GenBank/DDBJ databases">
        <authorList>
            <consortium name="Pathogen Informatics"/>
            <person name="Doyle S."/>
        </authorList>
    </citation>
    <scope>NUCLEOTIDE SEQUENCE [LARGE SCALE GENOMIC DNA]</scope>
    <source>
        <strain evidence="1 2">NCTC10702</strain>
    </source>
</reference>
<evidence type="ECO:0000313" key="2">
    <source>
        <dbReference type="Proteomes" id="UP000254116"/>
    </source>
</evidence>
<dbReference type="EMBL" id="UHBY01000003">
    <property type="protein sequence ID" value="SUL31740.1"/>
    <property type="molecule type" value="Genomic_DNA"/>
</dbReference>